<feature type="domain" description="Carrier" evidence="4">
    <location>
        <begin position="1"/>
        <end position="76"/>
    </location>
</feature>
<evidence type="ECO:0000256" key="2">
    <source>
        <dbReference type="ARBA" id="ARBA00022450"/>
    </source>
</evidence>
<dbReference type="EMBL" id="JBHSBL010000015">
    <property type="protein sequence ID" value="MFC4066233.1"/>
    <property type="molecule type" value="Genomic_DNA"/>
</dbReference>
<keyword evidence="2" id="KW-0596">Phosphopantetheine</keyword>
<evidence type="ECO:0000256" key="3">
    <source>
        <dbReference type="ARBA" id="ARBA00022553"/>
    </source>
</evidence>
<evidence type="ECO:0000259" key="4">
    <source>
        <dbReference type="PROSITE" id="PS50075"/>
    </source>
</evidence>
<dbReference type="Gene3D" id="3.30.559.30">
    <property type="entry name" value="Nonribosomal peptide synthetase, condensation domain"/>
    <property type="match status" value="1"/>
</dbReference>
<dbReference type="InterPro" id="IPR020806">
    <property type="entry name" value="PKS_PP-bd"/>
</dbReference>
<comment type="caution">
    <text evidence="5">The sequence shown here is derived from an EMBL/GenBank/DDBJ whole genome shotgun (WGS) entry which is preliminary data.</text>
</comment>
<dbReference type="PROSITE" id="PS50075">
    <property type="entry name" value="CARRIER"/>
    <property type="match status" value="1"/>
</dbReference>
<evidence type="ECO:0000313" key="6">
    <source>
        <dbReference type="Proteomes" id="UP001595867"/>
    </source>
</evidence>
<sequence length="521" mass="57016">MALSGAEILALVRQEFAELLGVPVDDQNFFELGGRSVDAARLSVRLQRALDRPVPLQLILRNPQPSTLGAALAEAPEPAAPAAEPELTDLTVWPVTGTQERVVLRDEEHRRTGKPPYIRTSFWCAQLPGTLDADALQYAVEALVDRQTALRTTYAVEDGRVVAHVHPDAAPKVESLDFRDEGLDAAVKHATSSADTAFDRRELPRLRVISSDTGADGTLLSVVIDHIVADGDAISIAVADLAELYTARVEGREPRLEPLRITFGDWVARQQTPEGRRRRLELIGFWAPSVAENAFYPTARLPFARSEPLPDTFMGARHLHRFPAEVVAGMRELARQLRTTPYTVQLASLYAHLYRITGESDITVLVPDNNRAGADEENLVGWMATTMALRLRLRPAGGFRQTVTDVHDMVLSAMDYRGIAFGEVTDALSGGRRTKPVDVIRVSPTMPVTPPRFGDLAATEVSLPFTSAGLGLSMWIRETDEELEVTLVHGLENYTEAAGRDFLTGWATTAGAIVTSPDQPL</sequence>
<dbReference type="SMART" id="SM00823">
    <property type="entry name" value="PKS_PP"/>
    <property type="match status" value="1"/>
</dbReference>
<dbReference type="InterPro" id="IPR036736">
    <property type="entry name" value="ACP-like_sf"/>
</dbReference>
<comment type="cofactor">
    <cofactor evidence="1">
        <name>pantetheine 4'-phosphate</name>
        <dbReference type="ChEBI" id="CHEBI:47942"/>
    </cofactor>
</comment>
<dbReference type="Proteomes" id="UP001595867">
    <property type="component" value="Unassembled WGS sequence"/>
</dbReference>
<dbReference type="PANTHER" id="PTHR45527">
    <property type="entry name" value="NONRIBOSOMAL PEPTIDE SYNTHETASE"/>
    <property type="match status" value="1"/>
</dbReference>
<dbReference type="InterPro" id="IPR009081">
    <property type="entry name" value="PP-bd_ACP"/>
</dbReference>
<protein>
    <submittedName>
        <fullName evidence="5">Condensation domain-containing protein</fullName>
    </submittedName>
</protein>
<gene>
    <name evidence="5" type="ORF">ACFO0C_14960</name>
</gene>
<reference evidence="6" key="1">
    <citation type="journal article" date="2019" name="Int. J. Syst. Evol. Microbiol.">
        <title>The Global Catalogue of Microorganisms (GCM) 10K type strain sequencing project: providing services to taxonomists for standard genome sequencing and annotation.</title>
        <authorList>
            <consortium name="The Broad Institute Genomics Platform"/>
            <consortium name="The Broad Institute Genome Sequencing Center for Infectious Disease"/>
            <person name="Wu L."/>
            <person name="Ma J."/>
        </authorList>
    </citation>
    <scope>NUCLEOTIDE SEQUENCE [LARGE SCALE GENOMIC DNA]</scope>
    <source>
        <strain evidence="6">TBRC 5832</strain>
    </source>
</reference>
<proteinExistence type="predicted"/>
<dbReference type="SUPFAM" id="SSF47336">
    <property type="entry name" value="ACP-like"/>
    <property type="match status" value="1"/>
</dbReference>
<name>A0ABV8ITP4_9ACTN</name>
<dbReference type="InterPro" id="IPR023213">
    <property type="entry name" value="CAT-like_dom_sf"/>
</dbReference>
<dbReference type="Pfam" id="PF00668">
    <property type="entry name" value="Condensation"/>
    <property type="match status" value="1"/>
</dbReference>
<dbReference type="InterPro" id="IPR001242">
    <property type="entry name" value="Condensation_dom"/>
</dbReference>
<accession>A0ABV8ITP4</accession>
<organism evidence="5 6">
    <name type="scientific">Actinoplanes subglobosus</name>
    <dbReference type="NCBI Taxonomy" id="1547892"/>
    <lineage>
        <taxon>Bacteria</taxon>
        <taxon>Bacillati</taxon>
        <taxon>Actinomycetota</taxon>
        <taxon>Actinomycetes</taxon>
        <taxon>Micromonosporales</taxon>
        <taxon>Micromonosporaceae</taxon>
        <taxon>Actinoplanes</taxon>
    </lineage>
</organism>
<keyword evidence="6" id="KW-1185">Reference proteome</keyword>
<evidence type="ECO:0000256" key="1">
    <source>
        <dbReference type="ARBA" id="ARBA00001957"/>
    </source>
</evidence>
<dbReference type="Gene3D" id="3.30.559.10">
    <property type="entry name" value="Chloramphenicol acetyltransferase-like domain"/>
    <property type="match status" value="1"/>
</dbReference>
<dbReference type="PANTHER" id="PTHR45527:SF1">
    <property type="entry name" value="FATTY ACID SYNTHASE"/>
    <property type="match status" value="1"/>
</dbReference>
<dbReference type="Pfam" id="PF00550">
    <property type="entry name" value="PP-binding"/>
    <property type="match status" value="1"/>
</dbReference>
<dbReference type="Gene3D" id="1.10.1200.10">
    <property type="entry name" value="ACP-like"/>
    <property type="match status" value="1"/>
</dbReference>
<dbReference type="SUPFAM" id="SSF52777">
    <property type="entry name" value="CoA-dependent acyltransferases"/>
    <property type="match status" value="2"/>
</dbReference>
<keyword evidence="3" id="KW-0597">Phosphoprotein</keyword>
<dbReference type="RefSeq" id="WP_378067204.1">
    <property type="nucleotide sequence ID" value="NZ_JBHSBL010000015.1"/>
</dbReference>
<evidence type="ECO:0000313" key="5">
    <source>
        <dbReference type="EMBL" id="MFC4066233.1"/>
    </source>
</evidence>